<dbReference type="OrthoDB" id="1430787at2759"/>
<accession>A0A371GZG8</accession>
<reference evidence="1" key="1">
    <citation type="submission" date="2018-05" db="EMBL/GenBank/DDBJ databases">
        <title>Draft genome of Mucuna pruriens seed.</title>
        <authorList>
            <person name="Nnadi N.E."/>
            <person name="Vos R."/>
            <person name="Hasami M.H."/>
            <person name="Devisetty U.K."/>
            <person name="Aguiy J.C."/>
        </authorList>
    </citation>
    <scope>NUCLEOTIDE SEQUENCE [LARGE SCALE GENOMIC DNA]</scope>
    <source>
        <strain evidence="1">JCA_2017</strain>
    </source>
</reference>
<organism evidence="1 2">
    <name type="scientific">Mucuna pruriens</name>
    <name type="common">Velvet bean</name>
    <name type="synonym">Dolichos pruriens</name>
    <dbReference type="NCBI Taxonomy" id="157652"/>
    <lineage>
        <taxon>Eukaryota</taxon>
        <taxon>Viridiplantae</taxon>
        <taxon>Streptophyta</taxon>
        <taxon>Embryophyta</taxon>
        <taxon>Tracheophyta</taxon>
        <taxon>Spermatophyta</taxon>
        <taxon>Magnoliopsida</taxon>
        <taxon>eudicotyledons</taxon>
        <taxon>Gunneridae</taxon>
        <taxon>Pentapetalae</taxon>
        <taxon>rosids</taxon>
        <taxon>fabids</taxon>
        <taxon>Fabales</taxon>
        <taxon>Fabaceae</taxon>
        <taxon>Papilionoideae</taxon>
        <taxon>50 kb inversion clade</taxon>
        <taxon>NPAAA clade</taxon>
        <taxon>indigoferoid/millettioid clade</taxon>
        <taxon>Phaseoleae</taxon>
        <taxon>Mucuna</taxon>
    </lineage>
</organism>
<protein>
    <recommendedName>
        <fullName evidence="3">Integrase zinc-binding domain-containing protein</fullName>
    </recommendedName>
</protein>
<dbReference type="AlphaFoldDB" id="A0A371GZG8"/>
<sequence>MTHVTPWYVDIFNFLVTSTYPIGASKSIKERLEIDAKYYVLHFCHAVAGGGHYGSSQTAQEVLDYELHWPTIFQDAHKFVSTLQCQKTGMAIS</sequence>
<proteinExistence type="predicted"/>
<evidence type="ECO:0000313" key="2">
    <source>
        <dbReference type="Proteomes" id="UP000257109"/>
    </source>
</evidence>
<gene>
    <name evidence="1" type="ORF">CR513_21440</name>
</gene>
<dbReference type="EMBL" id="QJKJ01004007">
    <property type="protein sequence ID" value="RDX95952.1"/>
    <property type="molecule type" value="Genomic_DNA"/>
</dbReference>
<keyword evidence="2" id="KW-1185">Reference proteome</keyword>
<evidence type="ECO:0008006" key="3">
    <source>
        <dbReference type="Google" id="ProtNLM"/>
    </source>
</evidence>
<dbReference type="Gene3D" id="1.10.340.70">
    <property type="match status" value="1"/>
</dbReference>
<comment type="caution">
    <text evidence="1">The sequence shown here is derived from an EMBL/GenBank/DDBJ whole genome shotgun (WGS) entry which is preliminary data.</text>
</comment>
<dbReference type="Proteomes" id="UP000257109">
    <property type="component" value="Unassembled WGS sequence"/>
</dbReference>
<evidence type="ECO:0000313" key="1">
    <source>
        <dbReference type="EMBL" id="RDX95952.1"/>
    </source>
</evidence>
<feature type="non-terminal residue" evidence="1">
    <location>
        <position position="1"/>
    </location>
</feature>
<name>A0A371GZG8_MUCPR</name>